<keyword evidence="3" id="KW-1185">Reference proteome</keyword>
<evidence type="ECO:0000313" key="2">
    <source>
        <dbReference type="EMBL" id="AHF73304.1"/>
    </source>
</evidence>
<proteinExistence type="predicted"/>
<keyword evidence="1" id="KW-0812">Transmembrane</keyword>
<dbReference type="AlphaFoldDB" id="W0HHV6"/>
<protein>
    <submittedName>
        <fullName evidence="2">Lipopolysaccharide core biosynthesis protein RfaZ</fullName>
    </submittedName>
</protein>
<sequence length="302" mass="34436">MSTFFKQIYRYTRPRAYRHNENLWPFCRITRASTTGDITQLRYKGQPVPLVPLTDWHHRFSSDALITATGPSINEMDFAGLPPMTVVGVNGAYALKDRLDFQLYIIVDMSFIDRRTDVVRAIIADPMLTLFTTLHGIARIIDRFTLAAVRCRLALIEDACYRIYQPRVPGEGVGRHFGQEPHIRFSPDHPDIAFTTDIRSGIFDAGTVVFWALQILLYLGFTRLYIAGLDMTNFHQPRFYETDHDKLPSFLAEKFASIIVPAFTLASEVLHHHGVEVKNLSLNSALSSETFEKVSFDDAFQD</sequence>
<accession>W0HHV6</accession>
<dbReference type="KEGG" id="pes:SOPEG_0885"/>
<feature type="transmembrane region" description="Helical" evidence="1">
    <location>
        <begin position="208"/>
        <end position="226"/>
    </location>
</feature>
<keyword evidence="1" id="KW-1133">Transmembrane helix</keyword>
<evidence type="ECO:0000313" key="3">
    <source>
        <dbReference type="Proteomes" id="UP000019025"/>
    </source>
</evidence>
<reference evidence="2 3" key="1">
    <citation type="journal article" date="2014" name="Genome Biol. Evol.">
        <title>Genome degeneration and adaptation in a nascent stage of symbiosis.</title>
        <authorList>
            <person name="Oakeson K.F."/>
            <person name="Gil R."/>
            <person name="Clayton A.L."/>
            <person name="Dunn D.M."/>
            <person name="von Niederhausern A.C."/>
            <person name="Hamil C."/>
            <person name="Aoyagi A."/>
            <person name="Duval B."/>
            <person name="Baca A."/>
            <person name="Silva F.J."/>
            <person name="Vallier A."/>
            <person name="Jackson D.G."/>
            <person name="Latorre A."/>
            <person name="Weiss R.B."/>
            <person name="Heddi A."/>
            <person name="Moya A."/>
            <person name="Dale C."/>
        </authorList>
    </citation>
    <scope>NUCLEOTIDE SEQUENCE [LARGE SCALE GENOMIC DNA]</scope>
    <source>
        <strain evidence="3">none</strain>
    </source>
</reference>
<gene>
    <name evidence="2" type="primary">rfaZ</name>
    <name evidence="2" type="ORF">SOPEG_0885</name>
</gene>
<evidence type="ECO:0000256" key="1">
    <source>
        <dbReference type="SAM" id="Phobius"/>
    </source>
</evidence>
<dbReference type="EMBL" id="CP006568">
    <property type="protein sequence ID" value="AHF73304.1"/>
    <property type="molecule type" value="Genomic_DNA"/>
</dbReference>
<dbReference type="PATRIC" id="fig|2342.5.peg.913"/>
<keyword evidence="1" id="KW-0472">Membrane</keyword>
<dbReference type="STRING" id="2342.SOPEG_0885"/>
<dbReference type="Gene3D" id="3.90.1480.10">
    <property type="entry name" value="Alpha-2,3-sialyltransferase"/>
    <property type="match status" value="1"/>
</dbReference>
<dbReference type="RefSeq" id="WP_025244479.1">
    <property type="nucleotide sequence ID" value="NZ_CP006568.1"/>
</dbReference>
<dbReference type="HOGENOM" id="CLU_080127_0_0_6"/>
<name>W0HHV6_9GAMM</name>
<dbReference type="eggNOG" id="ENOG502Z7NB">
    <property type="taxonomic scope" value="Bacteria"/>
</dbReference>
<dbReference type="Proteomes" id="UP000019025">
    <property type="component" value="Chromosome"/>
</dbReference>
<organism evidence="2 3">
    <name type="scientific">Candidatus Sodalis pierantonii str. SOPE</name>
    <dbReference type="NCBI Taxonomy" id="2342"/>
    <lineage>
        <taxon>Bacteria</taxon>
        <taxon>Pseudomonadati</taxon>
        <taxon>Pseudomonadota</taxon>
        <taxon>Gammaproteobacteria</taxon>
        <taxon>Enterobacterales</taxon>
        <taxon>Bruguierivoracaceae</taxon>
        <taxon>Sodalis</taxon>
    </lineage>
</organism>